<proteinExistence type="predicted"/>
<dbReference type="SMART" id="SM00388">
    <property type="entry name" value="HisKA"/>
    <property type="match status" value="1"/>
</dbReference>
<sequence>MSKGVWRQGVKVSGQRIGIMERTGLWQTGLLATFGLLAWAGGEVLHTRPGVLHAVAAALGLVAMILAAMTGVRLLQKGQRGQWLMRLPGMEAGPAAITDERGRILSANTAAGTGETLVELLHPLLLEPQAAWARLASGGHADFPTARGTLRLTALPLDAGLTLWCWKDGLADTLPLPACTLAADGRVLHVSPTLRELLGLRPSRISDMFATPPRNGEETRLITAKGPLAVLVHDLPSTGDRRVLLLPMEEPACNASGSAEDLPVALLELAPDGRVLSANRAAREILCPPEGEALLHDLVEGLGRPVSDWIADAMAGRTLNKPEILRASRAGREFYVQIVLRRVRNGGRMRLIAVLNDATEHQNLQSQFIQSQKMQAIGQLAGGVAHDFNNLLTAISGHCDLLLLRHRPGDPEFADLEQIRQNADRAAGLVRQLLAYSRKQTLQAEVLDLRAVLADAMHLLNRLVGERVRVIFRNDDALRLVRADRRQLEQVMMNLVVNARDAIGGSGNIWVETEALRLNAPLSRDRASVPAGDYSVIRVRDEGSGIPPDMLTKIFEPFFTTKRPGEGTGLGLSTVYGIVKQSGAFIFVDSVLGEGTTFTLYFPVHIAALRAEPKPAPPKLPPIQAGGVVLLVEDEAPVRAFAARALRLKGFTVLEADSGDAALALTSEPDLRIDVIVSDVIMPGIDGPTWVARAMHQRPDMRVIFVSGYAEESFGEIRARMPNSTFLPKPFSLAQLTEAVSAEVGRRPVTEAELEPVA</sequence>
<dbReference type="AlphaFoldDB" id="A0A212ACX2"/>
<dbReference type="Gene3D" id="3.30.565.10">
    <property type="entry name" value="Histidine kinase-like ATPase, C-terminal domain"/>
    <property type="match status" value="1"/>
</dbReference>
<dbReference type="InterPro" id="IPR000014">
    <property type="entry name" value="PAS"/>
</dbReference>
<dbReference type="Gene3D" id="1.10.287.130">
    <property type="match status" value="1"/>
</dbReference>
<dbReference type="EC" id="2.7.13.3" evidence="2"/>
<dbReference type="InterPro" id="IPR003594">
    <property type="entry name" value="HATPase_dom"/>
</dbReference>
<keyword evidence="8" id="KW-0418">Kinase</keyword>
<dbReference type="Pfam" id="PF08448">
    <property type="entry name" value="PAS_4"/>
    <property type="match status" value="1"/>
</dbReference>
<dbReference type="Gene3D" id="3.30.450.20">
    <property type="entry name" value="PAS domain"/>
    <property type="match status" value="1"/>
</dbReference>
<dbReference type="InterPro" id="IPR005467">
    <property type="entry name" value="His_kinase_dom"/>
</dbReference>
<dbReference type="InterPro" id="IPR004358">
    <property type="entry name" value="Sig_transdc_His_kin-like_C"/>
</dbReference>
<dbReference type="InterPro" id="IPR001789">
    <property type="entry name" value="Sig_transdc_resp-reg_receiver"/>
</dbReference>
<dbReference type="Pfam" id="PF02518">
    <property type="entry name" value="HATPase_c"/>
    <property type="match status" value="1"/>
</dbReference>
<dbReference type="FunFam" id="1.10.287.130:FF:000037">
    <property type="entry name" value="Hybrid sensor histidine kinase/response regulator"/>
    <property type="match status" value="1"/>
</dbReference>
<feature type="domain" description="Histidine kinase" evidence="6">
    <location>
        <begin position="383"/>
        <end position="606"/>
    </location>
</feature>
<evidence type="ECO:0000256" key="2">
    <source>
        <dbReference type="ARBA" id="ARBA00012438"/>
    </source>
</evidence>
<dbReference type="InterPro" id="IPR011006">
    <property type="entry name" value="CheY-like_superfamily"/>
</dbReference>
<organism evidence="8 9">
    <name type="scientific">Haematobacter genomosp. 1</name>
    <dbReference type="NCBI Taxonomy" id="366618"/>
    <lineage>
        <taxon>Bacteria</taxon>
        <taxon>Pseudomonadati</taxon>
        <taxon>Pseudomonadota</taxon>
        <taxon>Alphaproteobacteria</taxon>
        <taxon>Rhodobacterales</taxon>
        <taxon>Paracoccaceae</taxon>
        <taxon>Haematobacter</taxon>
    </lineage>
</organism>
<dbReference type="EMBL" id="NIPW01000010">
    <property type="protein sequence ID" value="OWJ78849.1"/>
    <property type="molecule type" value="Genomic_DNA"/>
</dbReference>
<feature type="domain" description="Response regulatory" evidence="7">
    <location>
        <begin position="628"/>
        <end position="744"/>
    </location>
</feature>
<feature type="transmembrane region" description="Helical" evidence="5">
    <location>
        <begin position="54"/>
        <end position="75"/>
    </location>
</feature>
<evidence type="ECO:0000256" key="4">
    <source>
        <dbReference type="PROSITE-ProRule" id="PRU00169"/>
    </source>
</evidence>
<dbReference type="RefSeq" id="WP_088214840.1">
    <property type="nucleotide sequence ID" value="NZ_NIPW01000010.1"/>
</dbReference>
<keyword evidence="5" id="KW-0812">Transmembrane</keyword>
<dbReference type="InterPro" id="IPR013656">
    <property type="entry name" value="PAS_4"/>
</dbReference>
<dbReference type="GO" id="GO:0000155">
    <property type="term" value="F:phosphorelay sensor kinase activity"/>
    <property type="evidence" value="ECO:0007669"/>
    <property type="project" value="InterPro"/>
</dbReference>
<keyword evidence="5" id="KW-0472">Membrane</keyword>
<protein>
    <recommendedName>
        <fullName evidence="2">histidine kinase</fullName>
        <ecNumber evidence="2">2.7.13.3</ecNumber>
    </recommendedName>
</protein>
<reference evidence="8 9" key="1">
    <citation type="submission" date="2016-12" db="EMBL/GenBank/DDBJ databases">
        <title>Comparison of Traditional DNA-DNA Hybridization with In Silico Genomic Analysis.</title>
        <authorList>
            <person name="Nicholson A.C."/>
            <person name="Humrighouse B.W."/>
            <person name="Graziano J."/>
            <person name="Lasker B."/>
            <person name="Whitney A.M."/>
            <person name="Mcquiston J.R."/>
        </authorList>
    </citation>
    <scope>NUCLEOTIDE SEQUENCE [LARGE SCALE GENOMIC DNA]</scope>
    <source>
        <strain evidence="8 9">H2240</strain>
    </source>
</reference>
<evidence type="ECO:0000256" key="1">
    <source>
        <dbReference type="ARBA" id="ARBA00000085"/>
    </source>
</evidence>
<dbReference type="InterPro" id="IPR036890">
    <property type="entry name" value="HATPase_C_sf"/>
</dbReference>
<dbReference type="PRINTS" id="PR00344">
    <property type="entry name" value="BCTRLSENSOR"/>
</dbReference>
<dbReference type="InterPro" id="IPR036097">
    <property type="entry name" value="HisK_dim/P_sf"/>
</dbReference>
<keyword evidence="8" id="KW-0808">Transferase</keyword>
<name>A0A212ACX2_9RHOB</name>
<dbReference type="SUPFAM" id="SSF47384">
    <property type="entry name" value="Homodimeric domain of signal transducing histidine kinase"/>
    <property type="match status" value="1"/>
</dbReference>
<dbReference type="CDD" id="cd00130">
    <property type="entry name" value="PAS"/>
    <property type="match status" value="1"/>
</dbReference>
<dbReference type="OrthoDB" id="9796100at2"/>
<dbReference type="SMART" id="SM00387">
    <property type="entry name" value="HATPase_c"/>
    <property type="match status" value="1"/>
</dbReference>
<gene>
    <name evidence="8" type="ORF">CDV49_07020</name>
</gene>
<comment type="caution">
    <text evidence="8">The sequence shown here is derived from an EMBL/GenBank/DDBJ whole genome shotgun (WGS) entry which is preliminary data.</text>
</comment>
<dbReference type="PROSITE" id="PS50110">
    <property type="entry name" value="RESPONSE_REGULATORY"/>
    <property type="match status" value="1"/>
</dbReference>
<feature type="modified residue" description="4-aspartylphosphate" evidence="4">
    <location>
        <position position="679"/>
    </location>
</feature>
<evidence type="ECO:0000259" key="7">
    <source>
        <dbReference type="PROSITE" id="PS50110"/>
    </source>
</evidence>
<dbReference type="SMART" id="SM00448">
    <property type="entry name" value="REC"/>
    <property type="match status" value="1"/>
</dbReference>
<evidence type="ECO:0000313" key="9">
    <source>
        <dbReference type="Proteomes" id="UP000196878"/>
    </source>
</evidence>
<dbReference type="SUPFAM" id="SSF52172">
    <property type="entry name" value="CheY-like"/>
    <property type="match status" value="1"/>
</dbReference>
<dbReference type="Gene3D" id="3.40.50.2300">
    <property type="match status" value="1"/>
</dbReference>
<evidence type="ECO:0000256" key="5">
    <source>
        <dbReference type="SAM" id="Phobius"/>
    </source>
</evidence>
<dbReference type="InterPro" id="IPR035965">
    <property type="entry name" value="PAS-like_dom_sf"/>
</dbReference>
<comment type="catalytic activity">
    <reaction evidence="1">
        <text>ATP + protein L-histidine = ADP + protein N-phospho-L-histidine.</text>
        <dbReference type="EC" id="2.7.13.3"/>
    </reaction>
</comment>
<dbReference type="SUPFAM" id="SSF55874">
    <property type="entry name" value="ATPase domain of HSP90 chaperone/DNA topoisomerase II/histidine kinase"/>
    <property type="match status" value="1"/>
</dbReference>
<keyword evidence="5" id="KW-1133">Transmembrane helix</keyword>
<accession>A0A212ACX2</accession>
<dbReference type="InterPro" id="IPR003661">
    <property type="entry name" value="HisK_dim/P_dom"/>
</dbReference>
<keyword evidence="3 4" id="KW-0597">Phosphoprotein</keyword>
<dbReference type="Pfam" id="PF00512">
    <property type="entry name" value="HisKA"/>
    <property type="match status" value="1"/>
</dbReference>
<evidence type="ECO:0000259" key="6">
    <source>
        <dbReference type="PROSITE" id="PS50109"/>
    </source>
</evidence>
<evidence type="ECO:0000256" key="3">
    <source>
        <dbReference type="ARBA" id="ARBA00022553"/>
    </source>
</evidence>
<dbReference type="CDD" id="cd00082">
    <property type="entry name" value="HisKA"/>
    <property type="match status" value="1"/>
</dbReference>
<keyword evidence="9" id="KW-1185">Reference proteome</keyword>
<dbReference type="Pfam" id="PF00072">
    <property type="entry name" value="Response_reg"/>
    <property type="match status" value="1"/>
</dbReference>
<feature type="transmembrane region" description="Helical" evidence="5">
    <location>
        <begin position="24"/>
        <end position="42"/>
    </location>
</feature>
<dbReference type="Proteomes" id="UP000196878">
    <property type="component" value="Unassembled WGS sequence"/>
</dbReference>
<dbReference type="SUPFAM" id="SSF55785">
    <property type="entry name" value="PYP-like sensor domain (PAS domain)"/>
    <property type="match status" value="1"/>
</dbReference>
<dbReference type="PANTHER" id="PTHR43065:SF42">
    <property type="entry name" value="TWO-COMPONENT SENSOR PPRA"/>
    <property type="match status" value="1"/>
</dbReference>
<evidence type="ECO:0000313" key="8">
    <source>
        <dbReference type="EMBL" id="OWJ78849.1"/>
    </source>
</evidence>
<dbReference type="PROSITE" id="PS50109">
    <property type="entry name" value="HIS_KIN"/>
    <property type="match status" value="1"/>
</dbReference>
<dbReference type="PANTHER" id="PTHR43065">
    <property type="entry name" value="SENSOR HISTIDINE KINASE"/>
    <property type="match status" value="1"/>
</dbReference>